<evidence type="ECO:0000256" key="1">
    <source>
        <dbReference type="SAM" id="SignalP"/>
    </source>
</evidence>
<dbReference type="InterPro" id="IPR011008">
    <property type="entry name" value="Dimeric_a/b-barrel"/>
</dbReference>
<evidence type="ECO:0000259" key="2">
    <source>
        <dbReference type="PROSITE" id="PS51725"/>
    </source>
</evidence>
<feature type="chain" id="PRO_5022688499" evidence="1">
    <location>
        <begin position="23"/>
        <end position="142"/>
    </location>
</feature>
<dbReference type="RefSeq" id="WP_146568558.1">
    <property type="nucleotide sequence ID" value="NZ_SIHJ01000005.1"/>
</dbReference>
<dbReference type="Proteomes" id="UP000316714">
    <property type="component" value="Unassembled WGS sequence"/>
</dbReference>
<protein>
    <submittedName>
        <fullName evidence="3">Autoinducer-2 (AI-2) modifying protein LsrG</fullName>
    </submittedName>
</protein>
<dbReference type="InterPro" id="IPR050744">
    <property type="entry name" value="AI-2_Isomerase_LsrG"/>
</dbReference>
<accession>A0A5C5UXA1</accession>
<dbReference type="AlphaFoldDB" id="A0A5C5UXA1"/>
<evidence type="ECO:0000313" key="4">
    <source>
        <dbReference type="Proteomes" id="UP000316714"/>
    </source>
</evidence>
<dbReference type="PANTHER" id="PTHR33336:SF15">
    <property type="entry name" value="ABM DOMAIN-CONTAINING PROTEIN"/>
    <property type="match status" value="1"/>
</dbReference>
<dbReference type="Pfam" id="PF03992">
    <property type="entry name" value="ABM"/>
    <property type="match status" value="1"/>
</dbReference>
<dbReference type="InterPro" id="IPR007138">
    <property type="entry name" value="ABM_dom"/>
</dbReference>
<comment type="caution">
    <text evidence="3">The sequence shown here is derived from an EMBL/GenBank/DDBJ whole genome shotgun (WGS) entry which is preliminary data.</text>
</comment>
<dbReference type="Gene3D" id="3.30.70.100">
    <property type="match status" value="1"/>
</dbReference>
<keyword evidence="1" id="KW-0732">Signal</keyword>
<name>A0A5C5UXA1_9BACT</name>
<dbReference type="OrthoDB" id="287932at2"/>
<dbReference type="PROSITE" id="PS51725">
    <property type="entry name" value="ABM"/>
    <property type="match status" value="1"/>
</dbReference>
<feature type="domain" description="ABM" evidence="2">
    <location>
        <begin position="44"/>
        <end position="134"/>
    </location>
</feature>
<feature type="signal peptide" evidence="1">
    <location>
        <begin position="1"/>
        <end position="22"/>
    </location>
</feature>
<dbReference type="SUPFAM" id="SSF54909">
    <property type="entry name" value="Dimeric alpha+beta barrel"/>
    <property type="match status" value="1"/>
</dbReference>
<proteinExistence type="predicted"/>
<organism evidence="3 4">
    <name type="scientific">Posidoniimonas corsicana</name>
    <dbReference type="NCBI Taxonomy" id="1938618"/>
    <lineage>
        <taxon>Bacteria</taxon>
        <taxon>Pseudomonadati</taxon>
        <taxon>Planctomycetota</taxon>
        <taxon>Planctomycetia</taxon>
        <taxon>Pirellulales</taxon>
        <taxon>Lacipirellulaceae</taxon>
        <taxon>Posidoniimonas</taxon>
    </lineage>
</organism>
<dbReference type="PANTHER" id="PTHR33336">
    <property type="entry name" value="QUINOL MONOOXYGENASE YGIN-RELATED"/>
    <property type="match status" value="1"/>
</dbReference>
<gene>
    <name evidence="3" type="ORF">KOR34_47450</name>
</gene>
<dbReference type="EMBL" id="SIHJ01000005">
    <property type="protein sequence ID" value="TWT30187.1"/>
    <property type="molecule type" value="Genomic_DNA"/>
</dbReference>
<reference evidence="3 4" key="1">
    <citation type="submission" date="2019-02" db="EMBL/GenBank/DDBJ databases">
        <title>Deep-cultivation of Planctomycetes and their phenomic and genomic characterization uncovers novel biology.</title>
        <authorList>
            <person name="Wiegand S."/>
            <person name="Jogler M."/>
            <person name="Boedeker C."/>
            <person name="Pinto D."/>
            <person name="Vollmers J."/>
            <person name="Rivas-Marin E."/>
            <person name="Kohn T."/>
            <person name="Peeters S.H."/>
            <person name="Heuer A."/>
            <person name="Rast P."/>
            <person name="Oberbeckmann S."/>
            <person name="Bunk B."/>
            <person name="Jeske O."/>
            <person name="Meyerdierks A."/>
            <person name="Storesund J.E."/>
            <person name="Kallscheuer N."/>
            <person name="Luecker S."/>
            <person name="Lage O.M."/>
            <person name="Pohl T."/>
            <person name="Merkel B.J."/>
            <person name="Hornburger P."/>
            <person name="Mueller R.-W."/>
            <person name="Bruemmer F."/>
            <person name="Labrenz M."/>
            <person name="Spormann A.M."/>
            <person name="Op Den Camp H."/>
            <person name="Overmann J."/>
            <person name="Amann R."/>
            <person name="Jetten M.S.M."/>
            <person name="Mascher T."/>
            <person name="Medema M.H."/>
            <person name="Devos D.P."/>
            <person name="Kaster A.-K."/>
            <person name="Ovreas L."/>
            <person name="Rohde M."/>
            <person name="Galperin M.Y."/>
            <person name="Jogler C."/>
        </authorList>
    </citation>
    <scope>NUCLEOTIDE SEQUENCE [LARGE SCALE GENOMIC DNA]</scope>
    <source>
        <strain evidence="3 4">KOR34</strain>
    </source>
</reference>
<sequence precursor="true">MTRTIIATLLLAPAVLAPTALAADLHPIAQEVSGKLPDAKSPFLLIVNFTTTDKAAAGELIEAFKEPVVKTRKEPGNLGYVLSQDAADPTKLMVHEQWKSLDALDSHLKQPYLAELLAALGPVLAEPPALSVHVPAAEPKKD</sequence>
<keyword evidence="4" id="KW-1185">Reference proteome</keyword>
<evidence type="ECO:0000313" key="3">
    <source>
        <dbReference type="EMBL" id="TWT30187.1"/>
    </source>
</evidence>
<dbReference type="GO" id="GO:0003824">
    <property type="term" value="F:catalytic activity"/>
    <property type="evidence" value="ECO:0007669"/>
    <property type="project" value="TreeGrafter"/>
</dbReference>